<dbReference type="EMBL" id="CP118157">
    <property type="protein sequence ID" value="WOF23819.1"/>
    <property type="molecule type" value="Genomic_DNA"/>
</dbReference>
<gene>
    <name evidence="2" type="ORF">N8K70_03825</name>
</gene>
<dbReference type="KEGG" id="mbet:N8K70_03825"/>
<dbReference type="SUPFAM" id="SSF46955">
    <property type="entry name" value="Putative DNA-binding domain"/>
    <property type="match status" value="1"/>
</dbReference>
<protein>
    <submittedName>
        <fullName evidence="2">MerR family transcriptional regulator</fullName>
    </submittedName>
</protein>
<feature type="domain" description="HTH merR-type" evidence="1">
    <location>
        <begin position="7"/>
        <end position="42"/>
    </location>
</feature>
<name>A0AA97I6G1_9MICO</name>
<evidence type="ECO:0000259" key="1">
    <source>
        <dbReference type="Pfam" id="PF13411"/>
    </source>
</evidence>
<dbReference type="InterPro" id="IPR000551">
    <property type="entry name" value="MerR-type_HTH_dom"/>
</dbReference>
<accession>A0AA97I6G1</accession>
<organism evidence="2 3">
    <name type="scientific">Microbacterium betulae</name>
    <dbReference type="NCBI Taxonomy" id="2981139"/>
    <lineage>
        <taxon>Bacteria</taxon>
        <taxon>Bacillati</taxon>
        <taxon>Actinomycetota</taxon>
        <taxon>Actinomycetes</taxon>
        <taxon>Micrococcales</taxon>
        <taxon>Microbacteriaceae</taxon>
        <taxon>Microbacterium</taxon>
    </lineage>
</organism>
<dbReference type="RefSeq" id="WP_317140290.1">
    <property type="nucleotide sequence ID" value="NZ_CP118157.1"/>
</dbReference>
<evidence type="ECO:0000313" key="2">
    <source>
        <dbReference type="EMBL" id="WOF23819.1"/>
    </source>
</evidence>
<reference evidence="2 3" key="1">
    <citation type="submission" date="2023-02" db="EMBL/GenBank/DDBJ databases">
        <title>Microbacterium betulae sp. nov., isolated from birch wood.</title>
        <authorList>
            <person name="Pasciak M."/>
            <person name="Pawlik K.J."/>
            <person name="Martynowski D."/>
            <person name="Laczmanski L."/>
            <person name="Ciekot J."/>
            <person name="Szponar B."/>
            <person name="Wojcik-Fatla A."/>
            <person name="Mackiewicz B."/>
            <person name="Farian E."/>
            <person name="Cholewa G."/>
            <person name="Cholewa A."/>
            <person name="Dutkiewicz J."/>
        </authorList>
    </citation>
    <scope>NUCLEOTIDE SEQUENCE [LARGE SCALE GENOMIC DNA]</scope>
    <source>
        <strain evidence="2 3">AB</strain>
    </source>
</reference>
<dbReference type="Pfam" id="PF13411">
    <property type="entry name" value="MerR_1"/>
    <property type="match status" value="1"/>
</dbReference>
<dbReference type="Proteomes" id="UP001305498">
    <property type="component" value="Chromosome"/>
</dbReference>
<evidence type="ECO:0000313" key="3">
    <source>
        <dbReference type="Proteomes" id="UP001305498"/>
    </source>
</evidence>
<dbReference type="Gene3D" id="1.10.1660.10">
    <property type="match status" value="1"/>
</dbReference>
<proteinExistence type="predicted"/>
<dbReference type="InterPro" id="IPR009061">
    <property type="entry name" value="DNA-bd_dom_put_sf"/>
</dbReference>
<dbReference type="GO" id="GO:0006355">
    <property type="term" value="P:regulation of DNA-templated transcription"/>
    <property type="evidence" value="ECO:0007669"/>
    <property type="project" value="InterPro"/>
</dbReference>
<dbReference type="GO" id="GO:0003677">
    <property type="term" value="F:DNA binding"/>
    <property type="evidence" value="ECO:0007669"/>
    <property type="project" value="InterPro"/>
</dbReference>
<dbReference type="AlphaFoldDB" id="A0AA97I6G1"/>
<sequence>MTARWLTLTQAAEAAGRTERTIRTWIDEGLLHPADTEPTHDRRTAALAAERGLYREDLVVAARKSKRPGRPRKDRT</sequence>
<keyword evidence="3" id="KW-1185">Reference proteome</keyword>